<evidence type="ECO:0000313" key="19">
    <source>
        <dbReference type="Proteomes" id="UP000279331"/>
    </source>
</evidence>
<comment type="pathway">
    <text evidence="2">Siderophore biosynthesis; mycobactin biosynthesis.</text>
</comment>
<keyword evidence="6" id="KW-0285">Flavoprotein</keyword>
<keyword evidence="8" id="KW-0521">NADP</keyword>
<evidence type="ECO:0000256" key="13">
    <source>
        <dbReference type="ARBA" id="ARBA00032493"/>
    </source>
</evidence>
<comment type="caution">
    <text evidence="16">The sequence shown here is derived from an EMBL/GenBank/DDBJ whole genome shotgun (WGS) entry which is preliminary data.</text>
</comment>
<dbReference type="InterPro" id="IPR036188">
    <property type="entry name" value="FAD/NAD-bd_sf"/>
</dbReference>
<evidence type="ECO:0000256" key="6">
    <source>
        <dbReference type="ARBA" id="ARBA00022630"/>
    </source>
</evidence>
<gene>
    <name evidence="16" type="primary">mbtG_1</name>
    <name evidence="16" type="ORF">LAUMK42_03590</name>
    <name evidence="17" type="ORF">LAUMK4_03537</name>
</gene>
<dbReference type="Proteomes" id="UP000279331">
    <property type="component" value="Unassembled WGS sequence"/>
</dbReference>
<dbReference type="Gene3D" id="3.50.50.60">
    <property type="entry name" value="FAD/NAD(P)-binding domain"/>
    <property type="match status" value="1"/>
</dbReference>
<evidence type="ECO:0000313" key="18">
    <source>
        <dbReference type="Proteomes" id="UP000271464"/>
    </source>
</evidence>
<evidence type="ECO:0000256" key="8">
    <source>
        <dbReference type="ARBA" id="ARBA00022857"/>
    </source>
</evidence>
<evidence type="ECO:0000256" key="15">
    <source>
        <dbReference type="ARBA" id="ARBA00048407"/>
    </source>
</evidence>
<name>A0AB38UW65_9MYCO</name>
<dbReference type="GO" id="GO:0047091">
    <property type="term" value="F:L-lysine 6-monooxygenase (NADPH) activity"/>
    <property type="evidence" value="ECO:0007669"/>
    <property type="project" value="UniProtKB-EC"/>
</dbReference>
<evidence type="ECO:0000256" key="12">
    <source>
        <dbReference type="ARBA" id="ARBA00031158"/>
    </source>
</evidence>
<dbReference type="EMBL" id="UPHM01000097">
    <property type="protein sequence ID" value="VAZ96537.1"/>
    <property type="molecule type" value="Genomic_DNA"/>
</dbReference>
<evidence type="ECO:0000313" key="17">
    <source>
        <dbReference type="EMBL" id="VAZ96537.1"/>
    </source>
</evidence>
<dbReference type="AlphaFoldDB" id="A0AB38UW65"/>
<reference evidence="18 19" key="1">
    <citation type="submission" date="2018-09" db="EMBL/GenBank/DDBJ databases">
        <authorList>
            <person name="Tagini F."/>
        </authorList>
    </citation>
    <scope>NUCLEOTIDE SEQUENCE [LARGE SCALE GENOMIC DNA]</scope>
    <source>
        <strain evidence="17 18">MK4</strain>
        <strain evidence="16 19">MK42</strain>
    </source>
</reference>
<evidence type="ECO:0000256" key="1">
    <source>
        <dbReference type="ARBA" id="ARBA00001974"/>
    </source>
</evidence>
<dbReference type="EMBL" id="UPHL01000100">
    <property type="protein sequence ID" value="VAZ84765.1"/>
    <property type="molecule type" value="Genomic_DNA"/>
</dbReference>
<evidence type="ECO:0000256" key="10">
    <source>
        <dbReference type="ARBA" id="ARBA00023033"/>
    </source>
</evidence>
<protein>
    <recommendedName>
        <fullName evidence="5">L-lysine N6-monooxygenase MbtG</fullName>
        <ecNumber evidence="4">1.14.13.59</ecNumber>
    </recommendedName>
    <alternativeName>
        <fullName evidence="14">Lysine 6-N-hydroxylase</fullName>
    </alternativeName>
    <alternativeName>
        <fullName evidence="13">Lysine N6-hydroxylase</fullName>
    </alternativeName>
    <alternativeName>
        <fullName evidence="11">Lysine-N-oxygenase</fullName>
    </alternativeName>
    <alternativeName>
        <fullName evidence="12">Mycobactin synthase protein G</fullName>
    </alternativeName>
</protein>
<evidence type="ECO:0000256" key="9">
    <source>
        <dbReference type="ARBA" id="ARBA00023002"/>
    </source>
</evidence>
<dbReference type="Pfam" id="PF13434">
    <property type="entry name" value="Lys_Orn_oxgnase"/>
    <property type="match status" value="1"/>
</dbReference>
<evidence type="ECO:0000256" key="2">
    <source>
        <dbReference type="ARBA" id="ARBA00005102"/>
    </source>
</evidence>
<evidence type="ECO:0000256" key="5">
    <source>
        <dbReference type="ARBA" id="ARBA00016406"/>
    </source>
</evidence>
<keyword evidence="9 16" id="KW-0560">Oxidoreductase</keyword>
<dbReference type="SUPFAM" id="SSF51905">
    <property type="entry name" value="FAD/NAD(P)-binding domain"/>
    <property type="match status" value="1"/>
</dbReference>
<evidence type="ECO:0000256" key="14">
    <source>
        <dbReference type="ARBA" id="ARBA00032738"/>
    </source>
</evidence>
<organism evidence="16 19">
    <name type="scientific">Mycobacterium persicum</name>
    <dbReference type="NCBI Taxonomy" id="1487726"/>
    <lineage>
        <taxon>Bacteria</taxon>
        <taxon>Bacillati</taxon>
        <taxon>Actinomycetota</taxon>
        <taxon>Actinomycetes</taxon>
        <taxon>Mycobacteriales</taxon>
        <taxon>Mycobacteriaceae</taxon>
        <taxon>Mycobacterium</taxon>
    </lineage>
</organism>
<sequence>MPQLSPPFSAVGGSAMTRTLAVVGAGAKAVAVAAKAATLREMGIEVGDVVAVERAGVAANWRAGGGWTDGRQRLGTSPEKDVGFPYRSTVVPGRNAELDERMMRFSWQSYLVATDQLVGWIDRGRPAPTHDSWARYLRWVADAVGLKVVRGEMVHLSVAGLRWVVQTPDTTVSADSVMITGPGQPQRSMLPGDPRMLSIAQFWQRTAGDNRIVADEVAVIGGGETAASILNELFHHRVSTITAISPQATLFTRGEGFFENSLFSDPTQWCSLTRAERRDYIARTDRGVFSARAQELLLADERIRHLRGRVADAQNRAGRIRITVHTDRPQLADRGGRAPAGVTTAGSCHSAPGDELSATVHDFDLVVDGSGADPLWFLPLLDQDAVDMLELELGGPLTSDRLEESIGHDLAVQGLHPKLFLPNLSGFNEGPGFPNLSCLGLLADRVLGAEIGVSDASRGRSGEYQSV</sequence>
<comment type="catalytic activity">
    <reaction evidence="15">
        <text>L-lysine + NADPH + O2 = N(6)-hydroxy-L-lysine + NADP(+) + H2O</text>
        <dbReference type="Rhea" id="RHEA:23228"/>
        <dbReference type="ChEBI" id="CHEBI:15377"/>
        <dbReference type="ChEBI" id="CHEBI:15379"/>
        <dbReference type="ChEBI" id="CHEBI:32551"/>
        <dbReference type="ChEBI" id="CHEBI:57783"/>
        <dbReference type="ChEBI" id="CHEBI:57820"/>
        <dbReference type="ChEBI" id="CHEBI:58349"/>
        <dbReference type="EC" id="1.14.13.59"/>
    </reaction>
</comment>
<evidence type="ECO:0000256" key="11">
    <source>
        <dbReference type="ARBA" id="ARBA00029939"/>
    </source>
</evidence>
<keyword evidence="7" id="KW-0274">FAD</keyword>
<comment type="cofactor">
    <cofactor evidence="1">
        <name>FAD</name>
        <dbReference type="ChEBI" id="CHEBI:57692"/>
    </cofactor>
</comment>
<dbReference type="Proteomes" id="UP000271464">
    <property type="component" value="Unassembled WGS sequence"/>
</dbReference>
<evidence type="ECO:0000256" key="3">
    <source>
        <dbReference type="ARBA" id="ARBA00007588"/>
    </source>
</evidence>
<keyword evidence="18" id="KW-1185">Reference proteome</keyword>
<evidence type="ECO:0000256" key="7">
    <source>
        <dbReference type="ARBA" id="ARBA00022827"/>
    </source>
</evidence>
<proteinExistence type="inferred from homology"/>
<comment type="similarity">
    <text evidence="3">Belongs to the lysine N(6)-hydroxylase/L-ornithine N(5)-oxygenase family.</text>
</comment>
<keyword evidence="10" id="KW-0503">Monooxygenase</keyword>
<evidence type="ECO:0000256" key="4">
    <source>
        <dbReference type="ARBA" id="ARBA00013076"/>
    </source>
</evidence>
<evidence type="ECO:0000313" key="16">
    <source>
        <dbReference type="EMBL" id="VAZ84765.1"/>
    </source>
</evidence>
<dbReference type="EC" id="1.14.13.59" evidence="4"/>
<accession>A0AB38UW65</accession>
<dbReference type="InterPro" id="IPR025700">
    <property type="entry name" value="Lys/Orn_oxygenase"/>
</dbReference>